<evidence type="ECO:0000313" key="2">
    <source>
        <dbReference type="EMBL" id="TEW64633.1"/>
    </source>
</evidence>
<dbReference type="Proteomes" id="UP000297248">
    <property type="component" value="Unassembled WGS sequence"/>
</dbReference>
<accession>A0A4Y8A9Z8</accession>
<dbReference type="PANTHER" id="PTHR47623:SF1">
    <property type="entry name" value="OS09G0287300 PROTEIN"/>
    <property type="match status" value="1"/>
</dbReference>
<dbReference type="GO" id="GO:0016787">
    <property type="term" value="F:hydrolase activity"/>
    <property type="evidence" value="ECO:0007669"/>
    <property type="project" value="UniProtKB-KW"/>
</dbReference>
<dbReference type="Proteomes" id="UP000583101">
    <property type="component" value="Unassembled WGS sequence"/>
</dbReference>
<comment type="caution">
    <text evidence="2">The sequence shown here is derived from an EMBL/GenBank/DDBJ whole genome shotgun (WGS) entry which is preliminary data.</text>
</comment>
<dbReference type="Gene3D" id="3.40.50.1240">
    <property type="entry name" value="Phosphoglycerate mutase-like"/>
    <property type="match status" value="1"/>
</dbReference>
<keyword evidence="1" id="KW-0378">Hydrolase</keyword>
<dbReference type="OrthoDB" id="9810154at2"/>
<dbReference type="EMBL" id="SNQG01000006">
    <property type="protein sequence ID" value="TEW64633.1"/>
    <property type="molecule type" value="Genomic_DNA"/>
</dbReference>
<gene>
    <name evidence="2" type="ORF">E2R65_16585</name>
    <name evidence="1" type="ORF">GGR35_003249</name>
</gene>
<reference evidence="2 3" key="1">
    <citation type="journal article" date="2016" name="Int. J. Syst. Evol. Microbiol.">
        <title>Proposal of Mucilaginibacter phyllosphaerae sp. nov. isolated from the phyllosphere of Galium album.</title>
        <authorList>
            <person name="Aydogan E.L."/>
            <person name="Busse H.J."/>
            <person name="Moser G."/>
            <person name="Muller C."/>
            <person name="Kampfer P."/>
            <person name="Glaeser S.P."/>
        </authorList>
    </citation>
    <scope>NUCLEOTIDE SEQUENCE [LARGE SCALE GENOMIC DNA]</scope>
    <source>
        <strain evidence="2 3">PP-F2FG21</strain>
    </source>
</reference>
<evidence type="ECO:0000313" key="3">
    <source>
        <dbReference type="Proteomes" id="UP000297248"/>
    </source>
</evidence>
<keyword evidence="4" id="KW-1185">Reference proteome</keyword>
<dbReference type="SMART" id="SM00855">
    <property type="entry name" value="PGAM"/>
    <property type="match status" value="1"/>
</dbReference>
<dbReference type="RefSeq" id="WP_134337606.1">
    <property type="nucleotide sequence ID" value="NZ_BMCZ01000006.1"/>
</dbReference>
<dbReference type="Pfam" id="PF00300">
    <property type="entry name" value="His_Phos_1"/>
    <property type="match status" value="1"/>
</dbReference>
<dbReference type="CDD" id="cd07067">
    <property type="entry name" value="HP_PGM_like"/>
    <property type="match status" value="1"/>
</dbReference>
<evidence type="ECO:0000313" key="1">
    <source>
        <dbReference type="EMBL" id="MBB3970626.1"/>
    </source>
</evidence>
<evidence type="ECO:0000313" key="4">
    <source>
        <dbReference type="Proteomes" id="UP000583101"/>
    </source>
</evidence>
<dbReference type="PANTHER" id="PTHR47623">
    <property type="entry name" value="OS09G0287300 PROTEIN"/>
    <property type="match status" value="1"/>
</dbReference>
<proteinExistence type="predicted"/>
<reference evidence="2" key="2">
    <citation type="submission" date="2019-03" db="EMBL/GenBank/DDBJ databases">
        <authorList>
            <person name="Yan Y.-Q."/>
            <person name="Du Z.-J."/>
        </authorList>
    </citation>
    <scope>NUCLEOTIDE SEQUENCE</scope>
    <source>
        <strain evidence="2">PP-F2FG21</strain>
    </source>
</reference>
<dbReference type="AlphaFoldDB" id="A0A4Y8A9Z8"/>
<dbReference type="EC" id="3.1.3.-" evidence="1"/>
<organism evidence="2 3">
    <name type="scientific">Mucilaginibacter phyllosphaerae</name>
    <dbReference type="NCBI Taxonomy" id="1812349"/>
    <lineage>
        <taxon>Bacteria</taxon>
        <taxon>Pseudomonadati</taxon>
        <taxon>Bacteroidota</taxon>
        <taxon>Sphingobacteriia</taxon>
        <taxon>Sphingobacteriales</taxon>
        <taxon>Sphingobacteriaceae</taxon>
        <taxon>Mucilaginibacter</taxon>
    </lineage>
</organism>
<dbReference type="InterPro" id="IPR013078">
    <property type="entry name" value="His_Pase_superF_clade-1"/>
</dbReference>
<dbReference type="EMBL" id="JACIEG010000006">
    <property type="protein sequence ID" value="MBB3970626.1"/>
    <property type="molecule type" value="Genomic_DNA"/>
</dbReference>
<reference evidence="1 4" key="3">
    <citation type="submission" date="2020-08" db="EMBL/GenBank/DDBJ databases">
        <title>Genomic Encyclopedia of Type Strains, Phase IV (KMG-IV): sequencing the most valuable type-strain genomes for metagenomic binning, comparative biology and taxonomic classification.</title>
        <authorList>
            <person name="Goeker M."/>
        </authorList>
    </citation>
    <scope>NUCLEOTIDE SEQUENCE [LARGE SCALE GENOMIC DNA]</scope>
    <source>
        <strain evidence="1 4">DSM 100995</strain>
    </source>
</reference>
<sequence length="159" mass="17518">MKKLLLIRHAKATHETGFTDFERPLTHKGLKQAETIATRILANNLKPQLLVASPALRTLSTANVFSQVLGLQQAVTDKAIYDASESTLLKVIDNLPQDKDFIALVGHNPGISQVLYYLSGAIKDVPPCAVALIEFELDTWAEIFEQTGKLTFYDTPSPL</sequence>
<name>A0A4Y8A9Z8_9SPHI</name>
<dbReference type="InterPro" id="IPR029033">
    <property type="entry name" value="His_PPase_superfam"/>
</dbReference>
<dbReference type="SUPFAM" id="SSF53254">
    <property type="entry name" value="Phosphoglycerate mutase-like"/>
    <property type="match status" value="1"/>
</dbReference>
<protein>
    <submittedName>
        <fullName evidence="2">Histidine phosphatase family protein</fullName>
    </submittedName>
    <submittedName>
        <fullName evidence="1">Phosphohistidine phosphatase</fullName>
        <ecNumber evidence="1">3.1.3.-</ecNumber>
    </submittedName>
</protein>